<gene>
    <name evidence="3" type="ORF">JOF36_002226</name>
</gene>
<feature type="domain" description="Alpha/beta hydrolase fold-3" evidence="2">
    <location>
        <begin position="94"/>
        <end position="294"/>
    </location>
</feature>
<reference evidence="3 4" key="1">
    <citation type="submission" date="2021-03" db="EMBL/GenBank/DDBJ databases">
        <title>Sequencing the genomes of 1000 actinobacteria strains.</title>
        <authorList>
            <person name="Klenk H.-P."/>
        </authorList>
    </citation>
    <scope>NUCLEOTIDE SEQUENCE [LARGE SCALE GENOMIC DNA]</scope>
    <source>
        <strain evidence="3 4">DSM 45256</strain>
    </source>
</reference>
<evidence type="ECO:0000313" key="4">
    <source>
        <dbReference type="Proteomes" id="UP001519295"/>
    </source>
</evidence>
<dbReference type="Pfam" id="PF07859">
    <property type="entry name" value="Abhydrolase_3"/>
    <property type="match status" value="1"/>
</dbReference>
<dbReference type="InterPro" id="IPR029058">
    <property type="entry name" value="AB_hydrolase_fold"/>
</dbReference>
<keyword evidence="1" id="KW-0378">Hydrolase</keyword>
<dbReference type="InterPro" id="IPR013094">
    <property type="entry name" value="AB_hydrolase_3"/>
</dbReference>
<dbReference type="PANTHER" id="PTHR48081:SF8">
    <property type="entry name" value="ALPHA_BETA HYDROLASE FOLD-3 DOMAIN-CONTAINING PROTEIN-RELATED"/>
    <property type="match status" value="1"/>
</dbReference>
<sequence>MTGTEVEKECGLPRPARVSVPARAAIGWMRLQRMSAFYDDAATMRDQLASHQDPTLTRPPRWVRATTDVAHDTVDGHDCWTLRAPRGKRSPVHVLHLHGGGFVEQPGHHHWGLARWLVHRLGATVTLPMYPLAPGADHREIWPVAQHSYERFLSSRPPEDRIVLGDSCGGALALALAQLLRDRDEPVPSRIGLFSPWLDLGVTDPLSARIAPHDPVLGIEGLRQAGQWYAAGTALDDPEISPVDADLRGLGRIAAFVGTRDLLLADARRLKLDAEEVGQDIELHEYPGMFHNWIMQPLVPEARPARQHLLDFLRS</sequence>
<evidence type="ECO:0000259" key="2">
    <source>
        <dbReference type="Pfam" id="PF07859"/>
    </source>
</evidence>
<evidence type="ECO:0000313" key="3">
    <source>
        <dbReference type="EMBL" id="MBP2366530.1"/>
    </source>
</evidence>
<comment type="caution">
    <text evidence="3">The sequence shown here is derived from an EMBL/GenBank/DDBJ whole genome shotgun (WGS) entry which is preliminary data.</text>
</comment>
<dbReference type="EMBL" id="JAGINU010000001">
    <property type="protein sequence ID" value="MBP2366530.1"/>
    <property type="molecule type" value="Genomic_DNA"/>
</dbReference>
<dbReference type="RefSeq" id="WP_210026599.1">
    <property type="nucleotide sequence ID" value="NZ_JAGINU010000001.1"/>
</dbReference>
<accession>A0ABS4VRG8</accession>
<protein>
    <submittedName>
        <fullName evidence="3">Acetyl esterase/lipase</fullName>
    </submittedName>
</protein>
<dbReference type="Gene3D" id="3.40.50.1820">
    <property type="entry name" value="alpha/beta hydrolase"/>
    <property type="match status" value="1"/>
</dbReference>
<dbReference type="SUPFAM" id="SSF53474">
    <property type="entry name" value="alpha/beta-Hydrolases"/>
    <property type="match status" value="1"/>
</dbReference>
<keyword evidence="4" id="KW-1185">Reference proteome</keyword>
<dbReference type="PANTHER" id="PTHR48081">
    <property type="entry name" value="AB HYDROLASE SUPERFAMILY PROTEIN C4A8.06C"/>
    <property type="match status" value="1"/>
</dbReference>
<evidence type="ECO:0000256" key="1">
    <source>
        <dbReference type="ARBA" id="ARBA00022801"/>
    </source>
</evidence>
<name>A0ABS4VRG8_9PSEU</name>
<proteinExistence type="predicted"/>
<dbReference type="InterPro" id="IPR050300">
    <property type="entry name" value="GDXG_lipolytic_enzyme"/>
</dbReference>
<dbReference type="Proteomes" id="UP001519295">
    <property type="component" value="Unassembled WGS sequence"/>
</dbReference>
<organism evidence="3 4">
    <name type="scientific">Pseudonocardia parietis</name>
    <dbReference type="NCBI Taxonomy" id="570936"/>
    <lineage>
        <taxon>Bacteria</taxon>
        <taxon>Bacillati</taxon>
        <taxon>Actinomycetota</taxon>
        <taxon>Actinomycetes</taxon>
        <taxon>Pseudonocardiales</taxon>
        <taxon>Pseudonocardiaceae</taxon>
        <taxon>Pseudonocardia</taxon>
    </lineage>
</organism>